<evidence type="ECO:0000256" key="16">
    <source>
        <dbReference type="RuleBase" id="RU361169"/>
    </source>
</evidence>
<protein>
    <recommendedName>
        <fullName evidence="12">galacturonan 1,4-alpha-galacturonidase</fullName>
        <ecNumber evidence="12">3.2.1.67</ecNumber>
    </recommendedName>
    <alternativeName>
        <fullName evidence="13">Galacturan 1,4-alpha-galacturonidase C</fullName>
    </alternativeName>
    <alternativeName>
        <fullName evidence="14">Poly(1,4-alpha-D-galacturonide)galacturonohydrolase C</fullName>
    </alternativeName>
</protein>
<keyword evidence="3" id="KW-0964">Secreted</keyword>
<comment type="similarity">
    <text evidence="2 16">Belongs to the glycosyl hydrolase 28 family.</text>
</comment>
<dbReference type="InParanoid" id="A0A165VE15"/>
<organism evidence="18 19">
    <name type="scientific">Neolentinus lepideus HHB14362 ss-1</name>
    <dbReference type="NCBI Taxonomy" id="1314782"/>
    <lineage>
        <taxon>Eukaryota</taxon>
        <taxon>Fungi</taxon>
        <taxon>Dikarya</taxon>
        <taxon>Basidiomycota</taxon>
        <taxon>Agaricomycotina</taxon>
        <taxon>Agaricomycetes</taxon>
        <taxon>Gloeophyllales</taxon>
        <taxon>Gloeophyllaceae</taxon>
        <taxon>Neolentinus</taxon>
    </lineage>
</organism>
<evidence type="ECO:0000256" key="15">
    <source>
        <dbReference type="ARBA" id="ARBA00048766"/>
    </source>
</evidence>
<evidence type="ECO:0000256" key="14">
    <source>
        <dbReference type="ARBA" id="ARBA00042262"/>
    </source>
</evidence>
<dbReference type="InterPro" id="IPR011050">
    <property type="entry name" value="Pectin_lyase_fold/virulence"/>
</dbReference>
<evidence type="ECO:0000256" key="4">
    <source>
        <dbReference type="ARBA" id="ARBA00022729"/>
    </source>
</evidence>
<evidence type="ECO:0000256" key="6">
    <source>
        <dbReference type="ARBA" id="ARBA00022801"/>
    </source>
</evidence>
<keyword evidence="7" id="KW-1015">Disulfide bond</keyword>
<keyword evidence="8" id="KW-0325">Glycoprotein</keyword>
<evidence type="ECO:0000256" key="3">
    <source>
        <dbReference type="ARBA" id="ARBA00022525"/>
    </source>
</evidence>
<comment type="function">
    <text evidence="11">Specific in hydrolyzing the terminal glycosidic bond of polygalacturonic acid and oligogalacturonates.</text>
</comment>
<keyword evidence="10" id="KW-0961">Cell wall biogenesis/degradation</keyword>
<comment type="subcellular location">
    <subcellularLocation>
        <location evidence="1">Secreted</location>
    </subcellularLocation>
</comment>
<dbReference type="GO" id="GO:0047911">
    <property type="term" value="F:galacturan 1,4-alpha-galacturonidase activity"/>
    <property type="evidence" value="ECO:0007669"/>
    <property type="project" value="UniProtKB-EC"/>
</dbReference>
<feature type="chain" id="PRO_5007868010" description="galacturonan 1,4-alpha-galacturonidase" evidence="17">
    <location>
        <begin position="21"/>
        <end position="428"/>
    </location>
</feature>
<dbReference type="InterPro" id="IPR012334">
    <property type="entry name" value="Pectin_lyas_fold"/>
</dbReference>
<dbReference type="PANTHER" id="PTHR31736">
    <property type="match status" value="1"/>
</dbReference>
<name>A0A165VE15_9AGAM</name>
<evidence type="ECO:0000256" key="9">
    <source>
        <dbReference type="ARBA" id="ARBA00023295"/>
    </source>
</evidence>
<dbReference type="AlphaFoldDB" id="A0A165VE15"/>
<dbReference type="EC" id="3.2.1.67" evidence="12"/>
<dbReference type="EMBL" id="KV425554">
    <property type="protein sequence ID" value="KZT29540.1"/>
    <property type="molecule type" value="Genomic_DNA"/>
</dbReference>
<gene>
    <name evidence="18" type="ORF">NEOLEDRAFT_1056646</name>
</gene>
<dbReference type="GO" id="GO:0071555">
    <property type="term" value="P:cell wall organization"/>
    <property type="evidence" value="ECO:0007669"/>
    <property type="project" value="UniProtKB-KW"/>
</dbReference>
<dbReference type="OrthoDB" id="187139at2759"/>
<evidence type="ECO:0000313" key="19">
    <source>
        <dbReference type="Proteomes" id="UP000076761"/>
    </source>
</evidence>
<dbReference type="PANTHER" id="PTHR31736:SF11">
    <property type="entry name" value="EXOPOLYGALACTURONASE C-RELATED"/>
    <property type="match status" value="1"/>
</dbReference>
<dbReference type="InterPro" id="IPR000743">
    <property type="entry name" value="Glyco_hydro_28"/>
</dbReference>
<dbReference type="Proteomes" id="UP000076761">
    <property type="component" value="Unassembled WGS sequence"/>
</dbReference>
<evidence type="ECO:0000256" key="7">
    <source>
        <dbReference type="ARBA" id="ARBA00023157"/>
    </source>
</evidence>
<sequence length="428" mass="46562">MLGFLALGLACVWQVKTVVGRSIYLEERSANECDVTHTEGEDDTPNIYQALSDCPSGPIVFTANTTYNIFSPVQFNHSDYSVSILGNLSFPTNMTAVQGAVNTSTNGGFWIYFSGENVNVTGSEDPWSGWIDGHGQQWWDAYNQVARPRTFGFAVNNGYLYNLKFYKPIAWVVSLATASNVYAGNIIIDARSNGSFPFNTDGIDGSGSDLLVEDATIYNGDDAFTVGQNSVGTRNVTFRRAYVSYSSHGLSIGSLGKDPNQPSNVSDILFEDVFLENTLYGARFKSWVGGVGLAKNVTYRNIGVRNVSFPLYLTQSYVDQESPGAPRANNASVIMQDFTYDNFYGDINTFHQGDASCVSDPCWYYEEGADGTQAAILRCNPGTCQNFTLSNIHLRPQSGVPATLLCNNPPIASPNAGFVCQNGTFISA</sequence>
<dbReference type="GO" id="GO:0005576">
    <property type="term" value="C:extracellular region"/>
    <property type="evidence" value="ECO:0007669"/>
    <property type="project" value="UniProtKB-SubCell"/>
</dbReference>
<evidence type="ECO:0000256" key="13">
    <source>
        <dbReference type="ARBA" id="ARBA00041474"/>
    </source>
</evidence>
<accession>A0A165VE15</accession>
<reference evidence="18 19" key="1">
    <citation type="journal article" date="2016" name="Mol. Biol. Evol.">
        <title>Comparative Genomics of Early-Diverging Mushroom-Forming Fungi Provides Insights into the Origins of Lignocellulose Decay Capabilities.</title>
        <authorList>
            <person name="Nagy L.G."/>
            <person name="Riley R."/>
            <person name="Tritt A."/>
            <person name="Adam C."/>
            <person name="Daum C."/>
            <person name="Floudas D."/>
            <person name="Sun H."/>
            <person name="Yadav J.S."/>
            <person name="Pangilinan J."/>
            <person name="Larsson K.H."/>
            <person name="Matsuura K."/>
            <person name="Barry K."/>
            <person name="Labutti K."/>
            <person name="Kuo R."/>
            <person name="Ohm R.A."/>
            <person name="Bhattacharya S.S."/>
            <person name="Shirouzu T."/>
            <person name="Yoshinaga Y."/>
            <person name="Martin F.M."/>
            <person name="Grigoriev I.V."/>
            <person name="Hibbett D.S."/>
        </authorList>
    </citation>
    <scope>NUCLEOTIDE SEQUENCE [LARGE SCALE GENOMIC DNA]</scope>
    <source>
        <strain evidence="18 19">HHB14362 ss-1</strain>
    </source>
</reference>
<keyword evidence="9 16" id="KW-0326">Glycosidase</keyword>
<dbReference type="GO" id="GO:0005975">
    <property type="term" value="P:carbohydrate metabolic process"/>
    <property type="evidence" value="ECO:0007669"/>
    <property type="project" value="InterPro"/>
</dbReference>
<evidence type="ECO:0000256" key="2">
    <source>
        <dbReference type="ARBA" id="ARBA00008834"/>
    </source>
</evidence>
<evidence type="ECO:0000256" key="5">
    <source>
        <dbReference type="ARBA" id="ARBA00022737"/>
    </source>
</evidence>
<evidence type="ECO:0000256" key="11">
    <source>
        <dbReference type="ARBA" id="ARBA00037312"/>
    </source>
</evidence>
<dbReference type="Pfam" id="PF00295">
    <property type="entry name" value="Glyco_hydro_28"/>
    <property type="match status" value="1"/>
</dbReference>
<keyword evidence="4 17" id="KW-0732">Signal</keyword>
<comment type="catalytic activity">
    <reaction evidence="15">
        <text>[(1-&gt;4)-alpha-D-galacturonosyl](n) + H2O = alpha-D-galacturonate + [(1-&gt;4)-alpha-D-galacturonosyl](n-1)</text>
        <dbReference type="Rhea" id="RHEA:14117"/>
        <dbReference type="Rhea" id="RHEA-COMP:14570"/>
        <dbReference type="Rhea" id="RHEA-COMP:14572"/>
        <dbReference type="ChEBI" id="CHEBI:15377"/>
        <dbReference type="ChEBI" id="CHEBI:58658"/>
        <dbReference type="ChEBI" id="CHEBI:140523"/>
        <dbReference type="EC" id="3.2.1.67"/>
    </reaction>
</comment>
<evidence type="ECO:0000313" key="18">
    <source>
        <dbReference type="EMBL" id="KZT29540.1"/>
    </source>
</evidence>
<keyword evidence="19" id="KW-1185">Reference proteome</keyword>
<evidence type="ECO:0000256" key="10">
    <source>
        <dbReference type="ARBA" id="ARBA00023316"/>
    </source>
</evidence>
<keyword evidence="6 16" id="KW-0378">Hydrolase</keyword>
<dbReference type="STRING" id="1314782.A0A165VE15"/>
<feature type="signal peptide" evidence="17">
    <location>
        <begin position="1"/>
        <end position="20"/>
    </location>
</feature>
<evidence type="ECO:0000256" key="1">
    <source>
        <dbReference type="ARBA" id="ARBA00004613"/>
    </source>
</evidence>
<evidence type="ECO:0000256" key="17">
    <source>
        <dbReference type="SAM" id="SignalP"/>
    </source>
</evidence>
<proteinExistence type="inferred from homology"/>
<dbReference type="GO" id="GO:0004650">
    <property type="term" value="F:polygalacturonase activity"/>
    <property type="evidence" value="ECO:0007669"/>
    <property type="project" value="InterPro"/>
</dbReference>
<dbReference type="SUPFAM" id="SSF51126">
    <property type="entry name" value="Pectin lyase-like"/>
    <property type="match status" value="1"/>
</dbReference>
<dbReference type="Gene3D" id="2.160.20.10">
    <property type="entry name" value="Single-stranded right-handed beta-helix, Pectin lyase-like"/>
    <property type="match status" value="1"/>
</dbReference>
<evidence type="ECO:0000256" key="8">
    <source>
        <dbReference type="ARBA" id="ARBA00023180"/>
    </source>
</evidence>
<evidence type="ECO:0000256" key="12">
    <source>
        <dbReference type="ARBA" id="ARBA00038933"/>
    </source>
</evidence>
<keyword evidence="5" id="KW-0677">Repeat</keyword>